<dbReference type="PANTHER" id="PTHR30363:SF44">
    <property type="entry name" value="AGA OPERON TRANSCRIPTIONAL REPRESSOR-RELATED"/>
    <property type="match status" value="1"/>
</dbReference>
<dbReference type="KEGG" id="ppsc:EHS13_26910"/>
<dbReference type="Gene3D" id="3.40.50.1360">
    <property type="match status" value="1"/>
</dbReference>
<dbReference type="GO" id="GO:0003700">
    <property type="term" value="F:DNA-binding transcription factor activity"/>
    <property type="evidence" value="ECO:0007669"/>
    <property type="project" value="InterPro"/>
</dbReference>
<dbReference type="InterPro" id="IPR036388">
    <property type="entry name" value="WH-like_DNA-bd_sf"/>
</dbReference>
<dbReference type="Pfam" id="PF00455">
    <property type="entry name" value="DeoRC"/>
    <property type="match status" value="1"/>
</dbReference>
<dbReference type="PRINTS" id="PR00037">
    <property type="entry name" value="HTHLACR"/>
</dbReference>
<dbReference type="SMART" id="SM01134">
    <property type="entry name" value="DeoRC"/>
    <property type="match status" value="1"/>
</dbReference>
<dbReference type="Pfam" id="PF08220">
    <property type="entry name" value="HTH_DeoR"/>
    <property type="match status" value="1"/>
</dbReference>
<sequence>MLVAERLKRIEHLVNQRGSIRVTELSQLCEVTEETIRKDLDRLESEGRLLRNHGGAVSVKTGQQEIPFFERESENKQQKQNIALEAVRHIQERDTIALDASTTAWYMAKYMPDIHITVLTNSIKVALELNQKPNIKVISTGGVLSSNSFSFVGPLAESALSQFHVNKAFVSCKGVHMERGISESNELQALVKQKMIHSADEVYLLSDYSKFGAQAFALVAPWTRIHHVITDDRTDNSYLDRLREMSVKVTQLTQSLISPSEQKEG</sequence>
<evidence type="ECO:0000256" key="3">
    <source>
        <dbReference type="ARBA" id="ARBA00023163"/>
    </source>
</evidence>
<feature type="domain" description="HTH deoR-type" evidence="4">
    <location>
        <begin position="3"/>
        <end position="58"/>
    </location>
</feature>
<dbReference type="InterPro" id="IPR001034">
    <property type="entry name" value="DeoR_HTH"/>
</dbReference>
<evidence type="ECO:0000313" key="6">
    <source>
        <dbReference type="Proteomes" id="UP000426246"/>
    </source>
</evidence>
<dbReference type="SUPFAM" id="SSF46785">
    <property type="entry name" value="Winged helix' DNA-binding domain"/>
    <property type="match status" value="1"/>
</dbReference>
<dbReference type="EMBL" id="CP034235">
    <property type="protein sequence ID" value="QGQ98254.1"/>
    <property type="molecule type" value="Genomic_DNA"/>
</dbReference>
<gene>
    <name evidence="5" type="ORF">EHS13_26910</name>
</gene>
<accession>A0A6B8RR15</accession>
<keyword evidence="6" id="KW-1185">Reference proteome</keyword>
<evidence type="ECO:0000259" key="4">
    <source>
        <dbReference type="PROSITE" id="PS51000"/>
    </source>
</evidence>
<dbReference type="SUPFAM" id="SSF100950">
    <property type="entry name" value="NagB/RpiA/CoA transferase-like"/>
    <property type="match status" value="1"/>
</dbReference>
<dbReference type="InterPro" id="IPR050313">
    <property type="entry name" value="Carb_Metab_HTH_regulators"/>
</dbReference>
<dbReference type="Gene3D" id="1.10.10.10">
    <property type="entry name" value="Winged helix-like DNA-binding domain superfamily/Winged helix DNA-binding domain"/>
    <property type="match status" value="1"/>
</dbReference>
<evidence type="ECO:0000256" key="1">
    <source>
        <dbReference type="ARBA" id="ARBA00023015"/>
    </source>
</evidence>
<keyword evidence="1" id="KW-0805">Transcription regulation</keyword>
<dbReference type="GO" id="GO:0003677">
    <property type="term" value="F:DNA binding"/>
    <property type="evidence" value="ECO:0007669"/>
    <property type="project" value="UniProtKB-KW"/>
</dbReference>
<dbReference type="PROSITE" id="PS51000">
    <property type="entry name" value="HTH_DEOR_2"/>
    <property type="match status" value="1"/>
</dbReference>
<protein>
    <submittedName>
        <fullName evidence="5">DeoR/GlpR transcriptional regulator</fullName>
    </submittedName>
</protein>
<dbReference type="InterPro" id="IPR014036">
    <property type="entry name" value="DeoR-like_C"/>
</dbReference>
<dbReference type="PANTHER" id="PTHR30363">
    <property type="entry name" value="HTH-TYPE TRANSCRIPTIONAL REGULATOR SRLR-RELATED"/>
    <property type="match status" value="1"/>
</dbReference>
<dbReference type="InterPro" id="IPR037171">
    <property type="entry name" value="NagB/RpiA_transferase-like"/>
</dbReference>
<dbReference type="SMART" id="SM00420">
    <property type="entry name" value="HTH_DEOR"/>
    <property type="match status" value="1"/>
</dbReference>
<dbReference type="InterPro" id="IPR018356">
    <property type="entry name" value="Tscrpt_reg_HTH_DeoR_CS"/>
</dbReference>
<name>A0A6B8RR15_9BACL</name>
<keyword evidence="2" id="KW-0238">DNA-binding</keyword>
<dbReference type="PROSITE" id="PS00894">
    <property type="entry name" value="HTH_DEOR_1"/>
    <property type="match status" value="1"/>
</dbReference>
<dbReference type="RefSeq" id="WP_155703356.1">
    <property type="nucleotide sequence ID" value="NZ_CP034235.1"/>
</dbReference>
<dbReference type="Proteomes" id="UP000426246">
    <property type="component" value="Chromosome"/>
</dbReference>
<dbReference type="AlphaFoldDB" id="A0A6B8RR15"/>
<dbReference type="InterPro" id="IPR036390">
    <property type="entry name" value="WH_DNA-bd_sf"/>
</dbReference>
<evidence type="ECO:0000313" key="5">
    <source>
        <dbReference type="EMBL" id="QGQ98254.1"/>
    </source>
</evidence>
<dbReference type="OrthoDB" id="9797223at2"/>
<reference evidence="6" key="1">
    <citation type="submission" date="2018-11" db="EMBL/GenBank/DDBJ databases">
        <title>Complete genome sequence of Paenibacillus sp. ML311-T8.</title>
        <authorList>
            <person name="Nam Y.-D."/>
            <person name="Kang J."/>
            <person name="Chung W.-H."/>
            <person name="Park Y.S."/>
        </authorList>
    </citation>
    <scope>NUCLEOTIDE SEQUENCE [LARGE SCALE GENOMIC DNA]</scope>
    <source>
        <strain evidence="6">ML311-T8</strain>
    </source>
</reference>
<proteinExistence type="predicted"/>
<evidence type="ECO:0000256" key="2">
    <source>
        <dbReference type="ARBA" id="ARBA00023125"/>
    </source>
</evidence>
<organism evidence="5 6">
    <name type="scientific">Paenibacillus psychroresistens</name>
    <dbReference type="NCBI Taxonomy" id="1778678"/>
    <lineage>
        <taxon>Bacteria</taxon>
        <taxon>Bacillati</taxon>
        <taxon>Bacillota</taxon>
        <taxon>Bacilli</taxon>
        <taxon>Bacillales</taxon>
        <taxon>Paenibacillaceae</taxon>
        <taxon>Paenibacillus</taxon>
    </lineage>
</organism>
<keyword evidence="3" id="KW-0804">Transcription</keyword>